<evidence type="ECO:0000256" key="1">
    <source>
        <dbReference type="ARBA" id="ARBA00004123"/>
    </source>
</evidence>
<gene>
    <name evidence="9" type="ORF">M6B38_373220</name>
</gene>
<dbReference type="Proteomes" id="UP001140949">
    <property type="component" value="Unassembled WGS sequence"/>
</dbReference>
<keyword evidence="6" id="KW-0472">Membrane</keyword>
<keyword evidence="10" id="KW-1185">Reference proteome</keyword>
<dbReference type="PANTHER" id="PTHR47994">
    <property type="entry name" value="F14D16.11-RELATED"/>
    <property type="match status" value="1"/>
</dbReference>
<evidence type="ECO:0000313" key="10">
    <source>
        <dbReference type="Proteomes" id="UP001140949"/>
    </source>
</evidence>
<keyword evidence="4" id="KW-0539">Nucleus</keyword>
<feature type="compositionally biased region" description="Low complexity" evidence="5">
    <location>
        <begin position="156"/>
        <end position="175"/>
    </location>
</feature>
<dbReference type="AlphaFoldDB" id="A0AAX6GCC8"/>
<dbReference type="PROSITE" id="PS51294">
    <property type="entry name" value="HTH_MYB"/>
    <property type="match status" value="1"/>
</dbReference>
<sequence>MDQRGRRETCSSRTRPRGGVLEVPPQGRRTPALRQELQAPLDQLPPPRPQARQLHPGGGRPHHQPPQPARQQVTTKSILTIVILYINIPIYSFATIILVCKYHHRWSIIAGRLSGRTDNEIKNYWNTHIRRKLLARGIDPATHRPISFGKDEDKSSNSSCSDESSSSSSAQQQQQQQLPQLFRVPDLNLELRISPPEPVADDDGQMERLLCFRCSLGSSKECKCNEVLDYRRSV</sequence>
<feature type="domain" description="Myb-like" evidence="7">
    <location>
        <begin position="105"/>
        <end position="129"/>
    </location>
</feature>
<feature type="compositionally biased region" description="Basic and acidic residues" evidence="5">
    <location>
        <begin position="1"/>
        <end position="10"/>
    </location>
</feature>
<evidence type="ECO:0000256" key="4">
    <source>
        <dbReference type="ARBA" id="ARBA00023242"/>
    </source>
</evidence>
<dbReference type="GO" id="GO:0005634">
    <property type="term" value="C:nucleus"/>
    <property type="evidence" value="ECO:0007669"/>
    <property type="project" value="UniProtKB-SubCell"/>
</dbReference>
<dbReference type="InterPro" id="IPR015495">
    <property type="entry name" value="Myb_TF_plants"/>
</dbReference>
<evidence type="ECO:0000256" key="6">
    <source>
        <dbReference type="SAM" id="Phobius"/>
    </source>
</evidence>
<dbReference type="Pfam" id="PF00249">
    <property type="entry name" value="Myb_DNA-binding"/>
    <property type="match status" value="1"/>
</dbReference>
<keyword evidence="2" id="KW-0677">Repeat</keyword>
<evidence type="ECO:0000256" key="2">
    <source>
        <dbReference type="ARBA" id="ARBA00022737"/>
    </source>
</evidence>
<feature type="domain" description="HTH myb-type" evidence="8">
    <location>
        <begin position="96"/>
        <end position="133"/>
    </location>
</feature>
<accession>A0AAX6GCC8</accession>
<proteinExistence type="predicted"/>
<comment type="caution">
    <text evidence="9">The sequence shown here is derived from an EMBL/GenBank/DDBJ whole genome shotgun (WGS) entry which is preliminary data.</text>
</comment>
<keyword evidence="3" id="KW-0238">DNA-binding</keyword>
<feature type="region of interest" description="Disordered" evidence="5">
    <location>
        <begin position="1"/>
        <end position="72"/>
    </location>
</feature>
<dbReference type="SUPFAM" id="SSF46689">
    <property type="entry name" value="Homeodomain-like"/>
    <property type="match status" value="1"/>
</dbReference>
<feature type="region of interest" description="Disordered" evidence="5">
    <location>
        <begin position="144"/>
        <end position="175"/>
    </location>
</feature>
<name>A0AAX6GCC8_IRIPA</name>
<dbReference type="Gene3D" id="1.10.10.60">
    <property type="entry name" value="Homeodomain-like"/>
    <property type="match status" value="1"/>
</dbReference>
<dbReference type="InterPro" id="IPR001005">
    <property type="entry name" value="SANT/Myb"/>
</dbReference>
<dbReference type="PANTHER" id="PTHR47994:SF5">
    <property type="entry name" value="F14D16.11-RELATED"/>
    <property type="match status" value="1"/>
</dbReference>
<keyword evidence="6" id="KW-0812">Transmembrane</keyword>
<protein>
    <submittedName>
        <fullName evidence="9">Transcription factor MYB4</fullName>
    </submittedName>
</protein>
<organism evidence="9 10">
    <name type="scientific">Iris pallida</name>
    <name type="common">Sweet iris</name>
    <dbReference type="NCBI Taxonomy" id="29817"/>
    <lineage>
        <taxon>Eukaryota</taxon>
        <taxon>Viridiplantae</taxon>
        <taxon>Streptophyta</taxon>
        <taxon>Embryophyta</taxon>
        <taxon>Tracheophyta</taxon>
        <taxon>Spermatophyta</taxon>
        <taxon>Magnoliopsida</taxon>
        <taxon>Liliopsida</taxon>
        <taxon>Asparagales</taxon>
        <taxon>Iridaceae</taxon>
        <taxon>Iridoideae</taxon>
        <taxon>Irideae</taxon>
        <taxon>Iris</taxon>
    </lineage>
</organism>
<dbReference type="PROSITE" id="PS50090">
    <property type="entry name" value="MYB_LIKE"/>
    <property type="match status" value="1"/>
</dbReference>
<evidence type="ECO:0000313" key="9">
    <source>
        <dbReference type="EMBL" id="KAJ6826384.1"/>
    </source>
</evidence>
<comment type="subcellular location">
    <subcellularLocation>
        <location evidence="1">Nucleus</location>
    </subcellularLocation>
</comment>
<dbReference type="InterPro" id="IPR017930">
    <property type="entry name" value="Myb_dom"/>
</dbReference>
<reference evidence="9" key="1">
    <citation type="journal article" date="2023" name="GigaByte">
        <title>Genome assembly of the bearded iris, Iris pallida Lam.</title>
        <authorList>
            <person name="Bruccoleri R.E."/>
            <person name="Oakeley E.J."/>
            <person name="Faust A.M.E."/>
            <person name="Altorfer M."/>
            <person name="Dessus-Babus S."/>
            <person name="Burckhardt D."/>
            <person name="Oertli M."/>
            <person name="Naumann U."/>
            <person name="Petersen F."/>
            <person name="Wong J."/>
        </authorList>
    </citation>
    <scope>NUCLEOTIDE SEQUENCE</scope>
    <source>
        <strain evidence="9">GSM-AAB239-AS_SAM_17_03QT</strain>
    </source>
</reference>
<dbReference type="InterPro" id="IPR009057">
    <property type="entry name" value="Homeodomain-like_sf"/>
</dbReference>
<dbReference type="EMBL" id="JANAVB010020999">
    <property type="protein sequence ID" value="KAJ6826384.1"/>
    <property type="molecule type" value="Genomic_DNA"/>
</dbReference>
<keyword evidence="6" id="KW-1133">Transmembrane helix</keyword>
<evidence type="ECO:0000259" key="8">
    <source>
        <dbReference type="PROSITE" id="PS51294"/>
    </source>
</evidence>
<evidence type="ECO:0000259" key="7">
    <source>
        <dbReference type="PROSITE" id="PS50090"/>
    </source>
</evidence>
<reference evidence="9" key="2">
    <citation type="submission" date="2023-04" db="EMBL/GenBank/DDBJ databases">
        <authorList>
            <person name="Bruccoleri R.E."/>
            <person name="Oakeley E.J."/>
            <person name="Faust A.-M."/>
            <person name="Dessus-Babus S."/>
            <person name="Altorfer M."/>
            <person name="Burckhardt D."/>
            <person name="Oertli M."/>
            <person name="Naumann U."/>
            <person name="Petersen F."/>
            <person name="Wong J."/>
        </authorList>
    </citation>
    <scope>NUCLEOTIDE SEQUENCE</scope>
    <source>
        <strain evidence="9">GSM-AAB239-AS_SAM_17_03QT</strain>
        <tissue evidence="9">Leaf</tissue>
    </source>
</reference>
<feature type="transmembrane region" description="Helical" evidence="6">
    <location>
        <begin position="78"/>
        <end position="99"/>
    </location>
</feature>
<dbReference type="CDD" id="cd00167">
    <property type="entry name" value="SANT"/>
    <property type="match status" value="1"/>
</dbReference>
<evidence type="ECO:0000256" key="5">
    <source>
        <dbReference type="SAM" id="MobiDB-lite"/>
    </source>
</evidence>
<dbReference type="GO" id="GO:0003677">
    <property type="term" value="F:DNA binding"/>
    <property type="evidence" value="ECO:0007669"/>
    <property type="project" value="UniProtKB-KW"/>
</dbReference>
<evidence type="ECO:0000256" key="3">
    <source>
        <dbReference type="ARBA" id="ARBA00023125"/>
    </source>
</evidence>